<keyword evidence="4" id="KW-1003">Cell membrane</keyword>
<dbReference type="SUPFAM" id="SSF47384">
    <property type="entry name" value="Homodimeric domain of signal transducing histidine kinase"/>
    <property type="match status" value="1"/>
</dbReference>
<dbReference type="Pfam" id="PF02518">
    <property type="entry name" value="HATPase_c"/>
    <property type="match status" value="1"/>
</dbReference>
<dbReference type="GO" id="GO:0005524">
    <property type="term" value="F:ATP binding"/>
    <property type="evidence" value="ECO:0007669"/>
    <property type="project" value="UniProtKB-KW"/>
</dbReference>
<comment type="catalytic activity">
    <reaction evidence="1">
        <text>ATP + protein L-histidine = ADP + protein N-phospho-L-histidine.</text>
        <dbReference type="EC" id="2.7.13.3"/>
    </reaction>
</comment>
<dbReference type="InterPro" id="IPR036890">
    <property type="entry name" value="HATPase_C_sf"/>
</dbReference>
<dbReference type="PANTHER" id="PTHR44936">
    <property type="entry name" value="SENSOR PROTEIN CREC"/>
    <property type="match status" value="1"/>
</dbReference>
<dbReference type="SMART" id="SM00304">
    <property type="entry name" value="HAMP"/>
    <property type="match status" value="1"/>
</dbReference>
<dbReference type="EC" id="2.7.13.3" evidence="3"/>
<evidence type="ECO:0000256" key="7">
    <source>
        <dbReference type="ARBA" id="ARBA00022679"/>
    </source>
</evidence>
<keyword evidence="19" id="KW-1185">Reference proteome</keyword>
<feature type="transmembrane region" description="Helical" evidence="15">
    <location>
        <begin position="163"/>
        <end position="182"/>
    </location>
</feature>
<dbReference type="RefSeq" id="WP_183817196.1">
    <property type="nucleotide sequence ID" value="NZ_JACHOB010000002.1"/>
</dbReference>
<dbReference type="SMART" id="SM00388">
    <property type="entry name" value="HisKA"/>
    <property type="match status" value="1"/>
</dbReference>
<evidence type="ECO:0000256" key="1">
    <source>
        <dbReference type="ARBA" id="ARBA00000085"/>
    </source>
</evidence>
<evidence type="ECO:0000256" key="4">
    <source>
        <dbReference type="ARBA" id="ARBA00022475"/>
    </source>
</evidence>
<dbReference type="Gene3D" id="1.10.287.130">
    <property type="match status" value="1"/>
</dbReference>
<dbReference type="Gene3D" id="3.30.565.10">
    <property type="entry name" value="Histidine kinase-like ATPase, C-terminal domain"/>
    <property type="match status" value="1"/>
</dbReference>
<evidence type="ECO:0000256" key="2">
    <source>
        <dbReference type="ARBA" id="ARBA00004429"/>
    </source>
</evidence>
<dbReference type="InterPro" id="IPR004358">
    <property type="entry name" value="Sig_transdc_His_kin-like_C"/>
</dbReference>
<keyword evidence="6" id="KW-0597">Phosphoprotein</keyword>
<evidence type="ECO:0000256" key="13">
    <source>
        <dbReference type="ARBA" id="ARBA00023012"/>
    </source>
</evidence>
<accession>A0A840I4A3</accession>
<feature type="transmembrane region" description="Helical" evidence="15">
    <location>
        <begin position="20"/>
        <end position="38"/>
    </location>
</feature>
<dbReference type="Proteomes" id="UP000563524">
    <property type="component" value="Unassembled WGS sequence"/>
</dbReference>
<dbReference type="SUPFAM" id="SSF55874">
    <property type="entry name" value="ATPase domain of HSP90 chaperone/DNA topoisomerase II/histidine kinase"/>
    <property type="match status" value="1"/>
</dbReference>
<dbReference type="Pfam" id="PF00672">
    <property type="entry name" value="HAMP"/>
    <property type="match status" value="1"/>
</dbReference>
<evidence type="ECO:0000256" key="15">
    <source>
        <dbReference type="SAM" id="Phobius"/>
    </source>
</evidence>
<dbReference type="SMART" id="SM00387">
    <property type="entry name" value="HATPase_c"/>
    <property type="match status" value="1"/>
</dbReference>
<dbReference type="GO" id="GO:0000155">
    <property type="term" value="F:phosphorelay sensor kinase activity"/>
    <property type="evidence" value="ECO:0007669"/>
    <property type="project" value="InterPro"/>
</dbReference>
<keyword evidence="13" id="KW-0902">Two-component regulatory system</keyword>
<dbReference type="AlphaFoldDB" id="A0A840I4A3"/>
<evidence type="ECO:0000256" key="8">
    <source>
        <dbReference type="ARBA" id="ARBA00022692"/>
    </source>
</evidence>
<dbReference type="InterPro" id="IPR036097">
    <property type="entry name" value="HisK_dim/P_sf"/>
</dbReference>
<keyword evidence="12 15" id="KW-1133">Transmembrane helix</keyword>
<evidence type="ECO:0000313" key="18">
    <source>
        <dbReference type="EMBL" id="MBB4659034.1"/>
    </source>
</evidence>
<protein>
    <recommendedName>
        <fullName evidence="3">histidine kinase</fullName>
        <ecNumber evidence="3">2.7.13.3</ecNumber>
    </recommendedName>
</protein>
<organism evidence="18 19">
    <name type="scientific">Parvularcula dongshanensis</name>
    <dbReference type="NCBI Taxonomy" id="1173995"/>
    <lineage>
        <taxon>Bacteria</taxon>
        <taxon>Pseudomonadati</taxon>
        <taxon>Pseudomonadota</taxon>
        <taxon>Alphaproteobacteria</taxon>
        <taxon>Parvularculales</taxon>
        <taxon>Parvularculaceae</taxon>
        <taxon>Parvularcula</taxon>
    </lineage>
</organism>
<dbReference type="PROSITE" id="PS50109">
    <property type="entry name" value="HIS_KIN"/>
    <property type="match status" value="1"/>
</dbReference>
<dbReference type="CDD" id="cd00082">
    <property type="entry name" value="HisKA"/>
    <property type="match status" value="1"/>
</dbReference>
<dbReference type="InterPro" id="IPR003660">
    <property type="entry name" value="HAMP_dom"/>
</dbReference>
<evidence type="ECO:0000256" key="6">
    <source>
        <dbReference type="ARBA" id="ARBA00022553"/>
    </source>
</evidence>
<evidence type="ECO:0000256" key="9">
    <source>
        <dbReference type="ARBA" id="ARBA00022741"/>
    </source>
</evidence>
<evidence type="ECO:0000256" key="11">
    <source>
        <dbReference type="ARBA" id="ARBA00022840"/>
    </source>
</evidence>
<dbReference type="InterPro" id="IPR003661">
    <property type="entry name" value="HisK_dim/P_dom"/>
</dbReference>
<keyword evidence="8 15" id="KW-0812">Transmembrane</keyword>
<keyword evidence="11" id="KW-0067">ATP-binding</keyword>
<evidence type="ECO:0000256" key="3">
    <source>
        <dbReference type="ARBA" id="ARBA00012438"/>
    </source>
</evidence>
<name>A0A840I4A3_9PROT</name>
<evidence type="ECO:0000256" key="12">
    <source>
        <dbReference type="ARBA" id="ARBA00022989"/>
    </source>
</evidence>
<keyword evidence="5" id="KW-0997">Cell inner membrane</keyword>
<evidence type="ECO:0000313" key="19">
    <source>
        <dbReference type="Proteomes" id="UP000563524"/>
    </source>
</evidence>
<dbReference type="CDD" id="cd00075">
    <property type="entry name" value="HATPase"/>
    <property type="match status" value="1"/>
</dbReference>
<keyword evidence="9" id="KW-0547">Nucleotide-binding</keyword>
<feature type="domain" description="Histidine kinase" evidence="16">
    <location>
        <begin position="243"/>
        <end position="438"/>
    </location>
</feature>
<evidence type="ECO:0000256" key="14">
    <source>
        <dbReference type="ARBA" id="ARBA00023136"/>
    </source>
</evidence>
<dbReference type="PANTHER" id="PTHR44936:SF5">
    <property type="entry name" value="SENSOR HISTIDINE KINASE ENVZ"/>
    <property type="match status" value="1"/>
</dbReference>
<comment type="subcellular location">
    <subcellularLocation>
        <location evidence="2">Cell inner membrane</location>
        <topology evidence="2">Multi-pass membrane protein</topology>
    </subcellularLocation>
</comment>
<feature type="domain" description="HAMP" evidence="17">
    <location>
        <begin position="183"/>
        <end position="235"/>
    </location>
</feature>
<sequence length="438" mass="48695">MRRPRLRTFAPKSLYGRTILIVVLPIFLMQVVVTIVFFDRHWEEVTSRLAKGTTGELALLTELWEEADDADERAQIVLRAREQLELDMGFVRGEVLPPENNRAIFEPFDQRLNRELRRHLSHPYAYDAESEAGVITVGIQLPEGVLTYRVPRKRVLATDGHLFVLWLVGATVLLGYAALVFLRNQVRSITRLAEAAEAFGRGRDIPDFKPTGAREVRQAGTAFLAMRARIRRYVRQRTEMLAGVSHDLRTPLTRMKLNLEMLPDGEEARDLRTDVAEMERMLQDYLTFASGEAEAAFESVDLAALADEVCAAAARAGRIVTMWVPPHLTVEAKPTALRRALDNLVGNALRHARTVTITVEAAPEEVLIHVDDDGPGIPAERRAEAVRAFSRLEEARTGASGTGLGLAIVRDLARSHGGKLILSEAPIGGLRATISLPR</sequence>
<keyword evidence="10 18" id="KW-0418">Kinase</keyword>
<reference evidence="18 19" key="1">
    <citation type="submission" date="2020-08" db="EMBL/GenBank/DDBJ databases">
        <title>Genomic Encyclopedia of Type Strains, Phase IV (KMG-IV): sequencing the most valuable type-strain genomes for metagenomic binning, comparative biology and taxonomic classification.</title>
        <authorList>
            <person name="Goeker M."/>
        </authorList>
    </citation>
    <scope>NUCLEOTIDE SEQUENCE [LARGE SCALE GENOMIC DNA]</scope>
    <source>
        <strain evidence="18 19">DSM 102850</strain>
    </source>
</reference>
<dbReference type="InterPro" id="IPR005467">
    <property type="entry name" value="His_kinase_dom"/>
</dbReference>
<dbReference type="Pfam" id="PF00512">
    <property type="entry name" value="HisKA"/>
    <property type="match status" value="1"/>
</dbReference>
<evidence type="ECO:0000259" key="16">
    <source>
        <dbReference type="PROSITE" id="PS50109"/>
    </source>
</evidence>
<dbReference type="InterPro" id="IPR003594">
    <property type="entry name" value="HATPase_dom"/>
</dbReference>
<evidence type="ECO:0000256" key="10">
    <source>
        <dbReference type="ARBA" id="ARBA00022777"/>
    </source>
</evidence>
<dbReference type="PROSITE" id="PS50885">
    <property type="entry name" value="HAMP"/>
    <property type="match status" value="1"/>
</dbReference>
<evidence type="ECO:0000256" key="5">
    <source>
        <dbReference type="ARBA" id="ARBA00022519"/>
    </source>
</evidence>
<dbReference type="GO" id="GO:0005886">
    <property type="term" value="C:plasma membrane"/>
    <property type="evidence" value="ECO:0007669"/>
    <property type="project" value="UniProtKB-SubCell"/>
</dbReference>
<dbReference type="PRINTS" id="PR00344">
    <property type="entry name" value="BCTRLSENSOR"/>
</dbReference>
<keyword evidence="7 18" id="KW-0808">Transferase</keyword>
<evidence type="ECO:0000259" key="17">
    <source>
        <dbReference type="PROSITE" id="PS50885"/>
    </source>
</evidence>
<keyword evidence="14 15" id="KW-0472">Membrane</keyword>
<gene>
    <name evidence="18" type="ORF">GGQ59_001548</name>
</gene>
<dbReference type="InterPro" id="IPR050980">
    <property type="entry name" value="2C_sensor_his_kinase"/>
</dbReference>
<comment type="caution">
    <text evidence="18">The sequence shown here is derived from an EMBL/GenBank/DDBJ whole genome shotgun (WGS) entry which is preliminary data.</text>
</comment>
<proteinExistence type="predicted"/>
<dbReference type="EMBL" id="JACHOB010000002">
    <property type="protein sequence ID" value="MBB4659034.1"/>
    <property type="molecule type" value="Genomic_DNA"/>
</dbReference>